<accession>F8KPS5</accession>
<evidence type="ECO:0000256" key="3">
    <source>
        <dbReference type="ARBA" id="ARBA00022723"/>
    </source>
</evidence>
<gene>
    <name evidence="9" type="ordered locus">HBZC1_18300</name>
</gene>
<keyword evidence="3" id="KW-0479">Metal-binding</keyword>
<dbReference type="Proteomes" id="UP000008387">
    <property type="component" value="Chromosome"/>
</dbReference>
<sequence>MDLLEQALSGQCAEASLLAKLYDYDLFVLAEAAHTIRTNKHQDKVFFNTNRHINPSNICTDSCKFCAFSASRKNPNPYEMTQEQILEQIQDSYARGIKEVHVVGAHNPNYSYEWYLELFRAIKASFKDLHLKAMTAAEVHFLSSKFNKPYQEVLEDMVGAGVDSMPGGGAEIFDEKVRKHICAGKVSSTRWLEIHQHWHSLGKMSNATMLFGHVESREHRLDHMLRLKNAQSPQEKVEAKQGGFNAFIPLLYQRDHNFLKVQRSPSALEILKTIAIARIVLQNIPHIKAYWATLGLNLAVVAQEFGADDLDGTIEVEMIQSAGGAKSKRGVSKEDLIYQIKDARFCAVERDSLYNPLRVW</sequence>
<evidence type="ECO:0000259" key="8">
    <source>
        <dbReference type="PROSITE" id="PS51918"/>
    </source>
</evidence>
<feature type="binding site" evidence="7">
    <location>
        <position position="65"/>
    </location>
    <ligand>
        <name>S-adenosyl-L-methionine</name>
        <dbReference type="ChEBI" id="CHEBI:59789"/>
    </ligand>
</feature>
<dbReference type="InterPro" id="IPR022432">
    <property type="entry name" value="MqnE"/>
</dbReference>
<dbReference type="GO" id="GO:0016765">
    <property type="term" value="F:transferase activity, transferring alkyl or aryl (other than methyl) groups"/>
    <property type="evidence" value="ECO:0007669"/>
    <property type="project" value="InterPro"/>
</dbReference>
<feature type="binding site" evidence="6">
    <location>
        <position position="63"/>
    </location>
    <ligand>
        <name>[4Fe-4S] cluster</name>
        <dbReference type="ChEBI" id="CHEBI:49883"/>
        <note>4Fe-4S-S-AdoMet</note>
    </ligand>
</feature>
<dbReference type="Gene3D" id="3.20.20.70">
    <property type="entry name" value="Aldolase class I"/>
    <property type="match status" value="1"/>
</dbReference>
<feature type="binding site" evidence="6">
    <location>
        <position position="66"/>
    </location>
    <ligand>
        <name>[4Fe-4S] cluster</name>
        <dbReference type="ChEBI" id="CHEBI:49883"/>
        <note>4Fe-4S-S-AdoMet</note>
    </ligand>
</feature>
<keyword evidence="4 6" id="KW-0408">Iron</keyword>
<evidence type="ECO:0000313" key="10">
    <source>
        <dbReference type="Proteomes" id="UP000008387"/>
    </source>
</evidence>
<dbReference type="GO" id="GO:0009234">
    <property type="term" value="P:menaquinone biosynthetic process"/>
    <property type="evidence" value="ECO:0007669"/>
    <property type="project" value="InterPro"/>
</dbReference>
<dbReference type="SFLD" id="SFLDG01389">
    <property type="entry name" value="menaquinone_synthsis_involved"/>
    <property type="match status" value="1"/>
</dbReference>
<organism evidence="9 10">
    <name type="scientific">Helicobacter bizzozeronii (strain CIII-1)</name>
    <dbReference type="NCBI Taxonomy" id="1002804"/>
    <lineage>
        <taxon>Bacteria</taxon>
        <taxon>Pseudomonadati</taxon>
        <taxon>Campylobacterota</taxon>
        <taxon>Epsilonproteobacteria</taxon>
        <taxon>Campylobacterales</taxon>
        <taxon>Helicobacteraceae</taxon>
        <taxon>Helicobacter</taxon>
    </lineage>
</organism>
<dbReference type="InterPro" id="IPR020050">
    <property type="entry name" value="FO_synthase_su2"/>
</dbReference>
<evidence type="ECO:0000256" key="1">
    <source>
        <dbReference type="ARBA" id="ARBA00022485"/>
    </source>
</evidence>
<keyword evidence="1 6" id="KW-0004">4Fe-4S</keyword>
<dbReference type="SFLD" id="SFLDG01064">
    <property type="entry name" value="F420__menaquinone_cofactor_bio"/>
    <property type="match status" value="1"/>
</dbReference>
<dbReference type="Pfam" id="PF04055">
    <property type="entry name" value="Radical_SAM"/>
    <property type="match status" value="1"/>
</dbReference>
<evidence type="ECO:0000313" key="9">
    <source>
        <dbReference type="EMBL" id="CCB80816.1"/>
    </source>
</evidence>
<dbReference type="SUPFAM" id="SSF102114">
    <property type="entry name" value="Radical SAM enzymes"/>
    <property type="match status" value="1"/>
</dbReference>
<evidence type="ECO:0000256" key="7">
    <source>
        <dbReference type="PIRSR" id="PIRSR004762-2"/>
    </source>
</evidence>
<dbReference type="GO" id="GO:0046872">
    <property type="term" value="F:metal ion binding"/>
    <property type="evidence" value="ECO:0007669"/>
    <property type="project" value="UniProtKB-KW"/>
</dbReference>
<protein>
    <submittedName>
        <fullName evidence="9">Gene SCO4494, often clustered with other genes in menaquinone via futalosine pathway</fullName>
    </submittedName>
</protein>
<keyword evidence="10" id="KW-1185">Reference proteome</keyword>
<dbReference type="Pfam" id="PF19288">
    <property type="entry name" value="CofH_C"/>
    <property type="match status" value="1"/>
</dbReference>
<dbReference type="InterPro" id="IPR007197">
    <property type="entry name" value="rSAM"/>
</dbReference>
<evidence type="ECO:0000256" key="2">
    <source>
        <dbReference type="ARBA" id="ARBA00022691"/>
    </source>
</evidence>
<evidence type="ECO:0000256" key="6">
    <source>
        <dbReference type="PIRSR" id="PIRSR004762-1"/>
    </source>
</evidence>
<feature type="binding site" evidence="6">
    <location>
        <position position="59"/>
    </location>
    <ligand>
        <name>[4Fe-4S] cluster</name>
        <dbReference type="ChEBI" id="CHEBI:49883"/>
        <note>4Fe-4S-S-AdoMet</note>
    </ligand>
</feature>
<reference evidence="9 10" key="1">
    <citation type="journal article" date="2011" name="J. Bacteriol.">
        <title>Genome sequence of Helicobacter bizzozeronii strain CIII-1, an isolate from human gastric mucosa.</title>
        <authorList>
            <person name="Schott T."/>
            <person name="Rossi M."/>
            <person name="Hanninen M.L."/>
        </authorList>
    </citation>
    <scope>NUCLEOTIDE SEQUENCE [LARGE SCALE GENOMIC DNA]</scope>
    <source>
        <strain evidence="9 10">CIII-1</strain>
    </source>
</reference>
<dbReference type="HOGENOM" id="CLU_040406_0_0_7"/>
<dbReference type="PANTHER" id="PTHR43076">
    <property type="entry name" value="FO SYNTHASE (COFH)"/>
    <property type="match status" value="1"/>
</dbReference>
<keyword evidence="5 6" id="KW-0411">Iron-sulfur</keyword>
<dbReference type="NCBIfam" id="TIGR00423">
    <property type="entry name" value="CofH family radical SAM protein"/>
    <property type="match status" value="1"/>
</dbReference>
<keyword evidence="2 6" id="KW-0949">S-adenosyl-L-methionine</keyword>
<evidence type="ECO:0000256" key="5">
    <source>
        <dbReference type="ARBA" id="ARBA00023014"/>
    </source>
</evidence>
<dbReference type="InterPro" id="IPR013785">
    <property type="entry name" value="Aldolase_TIM"/>
</dbReference>
<dbReference type="NCBIfam" id="TIGR03700">
    <property type="entry name" value="mena_SCO4494"/>
    <property type="match status" value="1"/>
</dbReference>
<dbReference type="AlphaFoldDB" id="F8KPS5"/>
<dbReference type="RefSeq" id="WP_013891187.1">
    <property type="nucleotide sequence ID" value="NC_015674.1"/>
</dbReference>
<name>F8KPS5_HELBC</name>
<dbReference type="InterPro" id="IPR045567">
    <property type="entry name" value="CofH/MnqC-like_C"/>
</dbReference>
<dbReference type="GO" id="GO:0044689">
    <property type="term" value="F:7,8-didemethyl-8-hydroxy-5-deazariboflavin synthase activity"/>
    <property type="evidence" value="ECO:0007669"/>
    <property type="project" value="TreeGrafter"/>
</dbReference>
<dbReference type="KEGG" id="hbi:HBZC1_18300"/>
<evidence type="ECO:0000256" key="4">
    <source>
        <dbReference type="ARBA" id="ARBA00023004"/>
    </source>
</evidence>
<dbReference type="NCBIfam" id="NF006276">
    <property type="entry name" value="PRK08444.1"/>
    <property type="match status" value="1"/>
</dbReference>
<dbReference type="STRING" id="1002804.HBZC1_18300"/>
<dbReference type="SFLD" id="SFLDS00029">
    <property type="entry name" value="Radical_SAM"/>
    <property type="match status" value="1"/>
</dbReference>
<feature type="domain" description="Radical SAM core" evidence="8">
    <location>
        <begin position="45"/>
        <end position="285"/>
    </location>
</feature>
<dbReference type="GO" id="GO:0051539">
    <property type="term" value="F:4 iron, 4 sulfur cluster binding"/>
    <property type="evidence" value="ECO:0007669"/>
    <property type="project" value="UniProtKB-KW"/>
</dbReference>
<dbReference type="PROSITE" id="PS51918">
    <property type="entry name" value="RADICAL_SAM"/>
    <property type="match status" value="1"/>
</dbReference>
<comment type="cofactor">
    <cofactor evidence="6">
        <name>[4Fe-4S] cluster</name>
        <dbReference type="ChEBI" id="CHEBI:49883"/>
    </cofactor>
    <text evidence="6">Binds 1 [4Fe-4S] cluster. The cluster is coordinated with 3 cysteines and an exchangeable S-adenosyl-L-methionine.</text>
</comment>
<dbReference type="EMBL" id="FR871757">
    <property type="protein sequence ID" value="CCB80816.1"/>
    <property type="molecule type" value="Genomic_DNA"/>
</dbReference>
<dbReference type="CDD" id="cd01335">
    <property type="entry name" value="Radical_SAM"/>
    <property type="match status" value="1"/>
</dbReference>
<dbReference type="InterPro" id="IPR058240">
    <property type="entry name" value="rSAM_sf"/>
</dbReference>
<dbReference type="SFLD" id="SFLDF00343">
    <property type="entry name" value="aminofutalosine_synthase_(mqnE"/>
    <property type="match status" value="1"/>
</dbReference>
<proteinExistence type="predicted"/>
<dbReference type="PIRSF" id="PIRSF004762">
    <property type="entry name" value="CHP00423"/>
    <property type="match status" value="1"/>
</dbReference>
<dbReference type="eggNOG" id="COG1060">
    <property type="taxonomic scope" value="Bacteria"/>
</dbReference>
<dbReference type="InterPro" id="IPR034405">
    <property type="entry name" value="F420"/>
</dbReference>
<feature type="binding site" evidence="7">
    <location>
        <position position="171"/>
    </location>
    <ligand>
        <name>S-adenosyl-L-methionine</name>
        <dbReference type="ChEBI" id="CHEBI:59789"/>
    </ligand>
</feature>
<dbReference type="PANTHER" id="PTHR43076:SF7">
    <property type="entry name" value="AMINODEOXYFUTALOSINE SYNTHASE"/>
    <property type="match status" value="1"/>
</dbReference>